<feature type="region of interest" description="Disordered" evidence="1">
    <location>
        <begin position="1"/>
        <end position="21"/>
    </location>
</feature>
<reference evidence="2" key="1">
    <citation type="journal article" date="2023" name="G3 (Bethesda)">
        <title>A reference genome for the long-term kleptoplast-retaining sea slug Elysia crispata morphotype clarki.</title>
        <authorList>
            <person name="Eastman K.E."/>
            <person name="Pendleton A.L."/>
            <person name="Shaikh M.A."/>
            <person name="Suttiyut T."/>
            <person name="Ogas R."/>
            <person name="Tomko P."/>
            <person name="Gavelis G."/>
            <person name="Widhalm J.R."/>
            <person name="Wisecaver J.H."/>
        </authorList>
    </citation>
    <scope>NUCLEOTIDE SEQUENCE</scope>
    <source>
        <strain evidence="2">ECLA1</strain>
    </source>
</reference>
<keyword evidence="3" id="KW-1185">Reference proteome</keyword>
<feature type="compositionally biased region" description="Basic and acidic residues" evidence="1">
    <location>
        <begin position="1"/>
        <end position="20"/>
    </location>
</feature>
<evidence type="ECO:0000256" key="1">
    <source>
        <dbReference type="SAM" id="MobiDB-lite"/>
    </source>
</evidence>
<dbReference type="AlphaFoldDB" id="A0AAE1DIG4"/>
<name>A0AAE1DIG4_9GAST</name>
<sequence length="175" mass="19792">MQYKLDNDKGDEVEEYERASQRMQILQPGSLHPAQRHSGTETSHLSRTAENKLCGWLTDRETGQIANNCIRNVRGYIQSVILVVTYVLSTGRQQLGQGYTTLSPTLTVMLVKNDQFRTHPLRFFSYCGAVRGGLVLIPPFESSKSLHAWRFGPCLRAERLSPQVNVDKILELGTR</sequence>
<gene>
    <name evidence="2" type="ORF">RRG08_011857</name>
</gene>
<accession>A0AAE1DIG4</accession>
<protein>
    <submittedName>
        <fullName evidence="2">Uncharacterized protein</fullName>
    </submittedName>
</protein>
<evidence type="ECO:0000313" key="3">
    <source>
        <dbReference type="Proteomes" id="UP001283361"/>
    </source>
</evidence>
<dbReference type="EMBL" id="JAWDGP010003665">
    <property type="protein sequence ID" value="KAK3771944.1"/>
    <property type="molecule type" value="Genomic_DNA"/>
</dbReference>
<comment type="caution">
    <text evidence="2">The sequence shown here is derived from an EMBL/GenBank/DDBJ whole genome shotgun (WGS) entry which is preliminary data.</text>
</comment>
<proteinExistence type="predicted"/>
<organism evidence="2 3">
    <name type="scientific">Elysia crispata</name>
    <name type="common">lettuce slug</name>
    <dbReference type="NCBI Taxonomy" id="231223"/>
    <lineage>
        <taxon>Eukaryota</taxon>
        <taxon>Metazoa</taxon>
        <taxon>Spiralia</taxon>
        <taxon>Lophotrochozoa</taxon>
        <taxon>Mollusca</taxon>
        <taxon>Gastropoda</taxon>
        <taxon>Heterobranchia</taxon>
        <taxon>Euthyneura</taxon>
        <taxon>Panpulmonata</taxon>
        <taxon>Sacoglossa</taxon>
        <taxon>Placobranchoidea</taxon>
        <taxon>Plakobranchidae</taxon>
        <taxon>Elysia</taxon>
    </lineage>
</organism>
<dbReference type="Proteomes" id="UP001283361">
    <property type="component" value="Unassembled WGS sequence"/>
</dbReference>
<evidence type="ECO:0000313" key="2">
    <source>
        <dbReference type="EMBL" id="KAK3771944.1"/>
    </source>
</evidence>